<evidence type="ECO:0000313" key="1">
    <source>
        <dbReference type="EMBL" id="CAG8721824.1"/>
    </source>
</evidence>
<protein>
    <submittedName>
        <fullName evidence="1">4853_t:CDS:1</fullName>
    </submittedName>
</protein>
<dbReference type="EMBL" id="CAJVPP010013754">
    <property type="protein sequence ID" value="CAG8721824.1"/>
    <property type="molecule type" value="Genomic_DNA"/>
</dbReference>
<sequence>NISKIENTANVFIIIEEVETLKNKVIENNNNQIKNNKFNLDKLLETKDLLDK</sequence>
<name>A0A9N9I5L6_FUNMO</name>
<comment type="caution">
    <text evidence="1">The sequence shown here is derived from an EMBL/GenBank/DDBJ whole genome shotgun (WGS) entry which is preliminary data.</text>
</comment>
<gene>
    <name evidence="1" type="ORF">FMOSSE_LOCUS15037</name>
</gene>
<keyword evidence="2" id="KW-1185">Reference proteome</keyword>
<evidence type="ECO:0000313" key="2">
    <source>
        <dbReference type="Proteomes" id="UP000789375"/>
    </source>
</evidence>
<accession>A0A9N9I5L6</accession>
<dbReference type="AlphaFoldDB" id="A0A9N9I5L6"/>
<reference evidence="1" key="1">
    <citation type="submission" date="2021-06" db="EMBL/GenBank/DDBJ databases">
        <authorList>
            <person name="Kallberg Y."/>
            <person name="Tangrot J."/>
            <person name="Rosling A."/>
        </authorList>
    </citation>
    <scope>NUCLEOTIDE SEQUENCE</scope>
    <source>
        <strain evidence="1">87-6 pot B 2015</strain>
    </source>
</reference>
<feature type="non-terminal residue" evidence="1">
    <location>
        <position position="1"/>
    </location>
</feature>
<organism evidence="1 2">
    <name type="scientific">Funneliformis mosseae</name>
    <name type="common">Endomycorrhizal fungus</name>
    <name type="synonym">Glomus mosseae</name>
    <dbReference type="NCBI Taxonomy" id="27381"/>
    <lineage>
        <taxon>Eukaryota</taxon>
        <taxon>Fungi</taxon>
        <taxon>Fungi incertae sedis</taxon>
        <taxon>Mucoromycota</taxon>
        <taxon>Glomeromycotina</taxon>
        <taxon>Glomeromycetes</taxon>
        <taxon>Glomerales</taxon>
        <taxon>Glomeraceae</taxon>
        <taxon>Funneliformis</taxon>
    </lineage>
</organism>
<feature type="non-terminal residue" evidence="1">
    <location>
        <position position="52"/>
    </location>
</feature>
<dbReference type="Proteomes" id="UP000789375">
    <property type="component" value="Unassembled WGS sequence"/>
</dbReference>
<proteinExistence type="predicted"/>